<dbReference type="RefSeq" id="WP_382422491.1">
    <property type="nucleotide sequence ID" value="NZ_JBHSCW010000006.1"/>
</dbReference>
<evidence type="ECO:0000256" key="5">
    <source>
        <dbReference type="ARBA" id="ARBA00049244"/>
    </source>
</evidence>
<evidence type="ECO:0000259" key="7">
    <source>
        <dbReference type="Pfam" id="PF11799"/>
    </source>
</evidence>
<dbReference type="InterPro" id="IPR050356">
    <property type="entry name" value="SulA_CellDiv_inhibitor"/>
</dbReference>
<evidence type="ECO:0000259" key="6">
    <source>
        <dbReference type="Pfam" id="PF00817"/>
    </source>
</evidence>
<comment type="caution">
    <text evidence="8">The sequence shown here is derived from an EMBL/GenBank/DDBJ whole genome shotgun (WGS) entry which is preliminary data.</text>
</comment>
<dbReference type="InterPro" id="IPR001126">
    <property type="entry name" value="UmuC"/>
</dbReference>
<dbReference type="Pfam" id="PF00817">
    <property type="entry name" value="IMS"/>
    <property type="match status" value="1"/>
</dbReference>
<dbReference type="EC" id="2.7.7.7" evidence="2"/>
<protein>
    <recommendedName>
        <fullName evidence="2">DNA-directed DNA polymerase</fullName>
        <ecNumber evidence="2">2.7.7.7</ecNumber>
    </recommendedName>
</protein>
<dbReference type="Pfam" id="PF11799">
    <property type="entry name" value="IMS_C"/>
    <property type="match status" value="1"/>
</dbReference>
<sequence length="503" mass="55743">MRRVVSIYLPTWPTDRAWKADRSLPPDRPLALLDTTGRVLLAVDTPARHRGLRAGQALSLARSLVPELETRPGTPEEDARGLLRLAEWVYRHYAPLVAPDPPDGLLVDTTGADHLHGGEVAMLQALRDRLAGAGFAARLALADTPGAAHALARYDGEPCVRVAPGEHRAALAPLPLAALRLDPDQVDRLETLGFARIGDLMGQPRAPLTRRFGPQLLQRLDEALGDRYEPLTPLRPAGVLEVEQVFGEPIAAAETIARYLDDLARELCRKLETQGQGVRRLDLICRRVDRQGQAVMVRLARPSRAPDRLAELLCDRIETIDPGFGIETLVLRAARAETLQPAQRLNELGAAQAADPVDLVDRLANRLGAGRLYRQAPVESDVPERSVRRVDPLAAARGPSWPARWPRPVRLLRRPEPIEALALLPDYPPAAFVWQGSRYRVVAADGPERIHGEWWKRDAETWAVRDYFRVEDDSGGRYWIFRSGDGVDGASGTHRWFLQGFFG</sequence>
<evidence type="ECO:0000313" key="8">
    <source>
        <dbReference type="EMBL" id="MFC4352141.1"/>
    </source>
</evidence>
<name>A0ABV8UNK2_9PROT</name>
<gene>
    <name evidence="8" type="ORF">ACFOW6_11375</name>
</gene>
<proteinExistence type="predicted"/>
<dbReference type="PANTHER" id="PTHR35369">
    <property type="entry name" value="BLR3025 PROTEIN-RELATED"/>
    <property type="match status" value="1"/>
</dbReference>
<feature type="domain" description="DNA polymerase Y-family little finger" evidence="7">
    <location>
        <begin position="242"/>
        <end position="326"/>
    </location>
</feature>
<evidence type="ECO:0000313" key="9">
    <source>
        <dbReference type="Proteomes" id="UP001595799"/>
    </source>
</evidence>
<comment type="subunit">
    <text evidence="1">Monomer.</text>
</comment>
<dbReference type="PANTHER" id="PTHR35369:SF2">
    <property type="entry name" value="BLR3025 PROTEIN"/>
    <property type="match status" value="1"/>
</dbReference>
<evidence type="ECO:0000256" key="3">
    <source>
        <dbReference type="ARBA" id="ARBA00022763"/>
    </source>
</evidence>
<dbReference type="InterPro" id="IPR043502">
    <property type="entry name" value="DNA/RNA_pol_sf"/>
</dbReference>
<keyword evidence="9" id="KW-1185">Reference proteome</keyword>
<reference evidence="9" key="1">
    <citation type="journal article" date="2019" name="Int. J. Syst. Evol. Microbiol.">
        <title>The Global Catalogue of Microorganisms (GCM) 10K type strain sequencing project: providing services to taxonomists for standard genome sequencing and annotation.</title>
        <authorList>
            <consortium name="The Broad Institute Genomics Platform"/>
            <consortium name="The Broad Institute Genome Sequencing Center for Infectious Disease"/>
            <person name="Wu L."/>
            <person name="Ma J."/>
        </authorList>
    </citation>
    <scope>NUCLEOTIDE SEQUENCE [LARGE SCALE GENOMIC DNA]</scope>
    <source>
        <strain evidence="9">CECT 8472</strain>
    </source>
</reference>
<evidence type="ECO:0000256" key="4">
    <source>
        <dbReference type="ARBA" id="ARBA00025589"/>
    </source>
</evidence>
<dbReference type="EMBL" id="JBHSCW010000006">
    <property type="protein sequence ID" value="MFC4352141.1"/>
    <property type="molecule type" value="Genomic_DNA"/>
</dbReference>
<evidence type="ECO:0000256" key="2">
    <source>
        <dbReference type="ARBA" id="ARBA00012417"/>
    </source>
</evidence>
<comment type="catalytic activity">
    <reaction evidence="5">
        <text>DNA(n) + a 2'-deoxyribonucleoside 5'-triphosphate = DNA(n+1) + diphosphate</text>
        <dbReference type="Rhea" id="RHEA:22508"/>
        <dbReference type="Rhea" id="RHEA-COMP:17339"/>
        <dbReference type="Rhea" id="RHEA-COMP:17340"/>
        <dbReference type="ChEBI" id="CHEBI:33019"/>
        <dbReference type="ChEBI" id="CHEBI:61560"/>
        <dbReference type="ChEBI" id="CHEBI:173112"/>
        <dbReference type="EC" id="2.7.7.7"/>
    </reaction>
</comment>
<dbReference type="InterPro" id="IPR017961">
    <property type="entry name" value="DNA_pol_Y-fam_little_finger"/>
</dbReference>
<accession>A0ABV8UNK2</accession>
<dbReference type="SUPFAM" id="SSF56672">
    <property type="entry name" value="DNA/RNA polymerases"/>
    <property type="match status" value="1"/>
</dbReference>
<dbReference type="CDD" id="cd03468">
    <property type="entry name" value="PolY_like"/>
    <property type="match status" value="1"/>
</dbReference>
<dbReference type="Proteomes" id="UP001595799">
    <property type="component" value="Unassembled WGS sequence"/>
</dbReference>
<evidence type="ECO:0000256" key="1">
    <source>
        <dbReference type="ARBA" id="ARBA00011245"/>
    </source>
</evidence>
<keyword evidence="3" id="KW-0227">DNA damage</keyword>
<comment type="function">
    <text evidence="4">Poorly processive, error-prone DNA polymerase involved in untargeted mutagenesis. Copies undamaged DNA at stalled replication forks, which arise in vivo from mismatched or misaligned primer ends. These misaligned primers can be extended by PolIV. Exhibits no 3'-5' exonuclease (proofreading) activity. May be involved in translesional synthesis, in conjunction with the beta clamp from PolIII.</text>
</comment>
<organism evidence="8 9">
    <name type="scientific">Fodinicurvata halophila</name>
    <dbReference type="NCBI Taxonomy" id="1419723"/>
    <lineage>
        <taxon>Bacteria</taxon>
        <taxon>Pseudomonadati</taxon>
        <taxon>Pseudomonadota</taxon>
        <taxon>Alphaproteobacteria</taxon>
        <taxon>Rhodospirillales</taxon>
        <taxon>Rhodovibrionaceae</taxon>
        <taxon>Fodinicurvata</taxon>
    </lineage>
</organism>
<feature type="domain" description="UmuC" evidence="6">
    <location>
        <begin position="23"/>
        <end position="149"/>
    </location>
</feature>